<gene>
    <name evidence="4" type="ORF">O4220_18450</name>
</gene>
<dbReference type="InterPro" id="IPR009057">
    <property type="entry name" value="Homeodomain-like_sf"/>
</dbReference>
<dbReference type="InterPro" id="IPR036271">
    <property type="entry name" value="Tet_transcr_reg_TetR-rel_C_sf"/>
</dbReference>
<dbReference type="PANTHER" id="PTHR30055">
    <property type="entry name" value="HTH-TYPE TRANSCRIPTIONAL REGULATOR RUTR"/>
    <property type="match status" value="1"/>
</dbReference>
<proteinExistence type="predicted"/>
<dbReference type="PRINTS" id="PR00455">
    <property type="entry name" value="HTHTETR"/>
</dbReference>
<keyword evidence="1 2" id="KW-0238">DNA-binding</keyword>
<dbReference type="InterPro" id="IPR041583">
    <property type="entry name" value="TetR_C_31"/>
</dbReference>
<dbReference type="InterPro" id="IPR001647">
    <property type="entry name" value="HTH_TetR"/>
</dbReference>
<dbReference type="SUPFAM" id="SSF46689">
    <property type="entry name" value="Homeodomain-like"/>
    <property type="match status" value="1"/>
</dbReference>
<dbReference type="Pfam" id="PF00440">
    <property type="entry name" value="TetR_N"/>
    <property type="match status" value="1"/>
</dbReference>
<protein>
    <submittedName>
        <fullName evidence="4">TetR/AcrR family transcriptional regulator</fullName>
    </submittedName>
</protein>
<dbReference type="EMBL" id="JAPWIJ010000007">
    <property type="protein sequence ID" value="MCZ4520497.1"/>
    <property type="molecule type" value="Genomic_DNA"/>
</dbReference>
<name>A0ABT4MHN0_9NOCA</name>
<comment type="caution">
    <text evidence="4">The sequence shown here is derived from an EMBL/GenBank/DDBJ whole genome shotgun (WGS) entry which is preliminary data.</text>
</comment>
<sequence>MARVPVGQRRQELVEAAFRVIAASGIQKTTTRAICTEAGVNQGIFHYCFNSKKELFQELIRSVVTGMVETSAEIRPARSDTATAVRTVFDTAWQHARAHPDRHLVGYELTTMALRDDELADLAAWQYQQYFEQSMRAMASVEESAQIRWSIPMPVLGRMVATILDGLVLGWLADRDDDATERMLAQFADVVAGFAVER</sequence>
<evidence type="ECO:0000256" key="2">
    <source>
        <dbReference type="PROSITE-ProRule" id="PRU00335"/>
    </source>
</evidence>
<evidence type="ECO:0000313" key="4">
    <source>
        <dbReference type="EMBL" id="MCZ4520497.1"/>
    </source>
</evidence>
<evidence type="ECO:0000256" key="1">
    <source>
        <dbReference type="ARBA" id="ARBA00023125"/>
    </source>
</evidence>
<dbReference type="Pfam" id="PF17940">
    <property type="entry name" value="TetR_C_31"/>
    <property type="match status" value="1"/>
</dbReference>
<evidence type="ECO:0000259" key="3">
    <source>
        <dbReference type="PROSITE" id="PS50977"/>
    </source>
</evidence>
<dbReference type="SUPFAM" id="SSF48498">
    <property type="entry name" value="Tetracyclin repressor-like, C-terminal domain"/>
    <property type="match status" value="1"/>
</dbReference>
<dbReference type="PROSITE" id="PS50977">
    <property type="entry name" value="HTH_TETR_2"/>
    <property type="match status" value="1"/>
</dbReference>
<feature type="domain" description="HTH tetR-type" evidence="3">
    <location>
        <begin position="7"/>
        <end position="67"/>
    </location>
</feature>
<dbReference type="PANTHER" id="PTHR30055:SF226">
    <property type="entry name" value="HTH-TYPE TRANSCRIPTIONAL REGULATOR PKSA"/>
    <property type="match status" value="1"/>
</dbReference>
<dbReference type="InterPro" id="IPR050109">
    <property type="entry name" value="HTH-type_TetR-like_transc_reg"/>
</dbReference>
<dbReference type="Gene3D" id="1.10.357.10">
    <property type="entry name" value="Tetracycline Repressor, domain 2"/>
    <property type="match status" value="1"/>
</dbReference>
<keyword evidence="5" id="KW-1185">Reference proteome</keyword>
<dbReference type="RefSeq" id="WP_269606847.1">
    <property type="nucleotide sequence ID" value="NZ_JAPWIJ010000007.1"/>
</dbReference>
<feature type="DNA-binding region" description="H-T-H motif" evidence="2">
    <location>
        <begin position="30"/>
        <end position="49"/>
    </location>
</feature>
<accession>A0ABT4MHN0</accession>
<evidence type="ECO:0000313" key="5">
    <source>
        <dbReference type="Proteomes" id="UP001081071"/>
    </source>
</evidence>
<reference evidence="4" key="1">
    <citation type="submission" date="2022-12" db="EMBL/GenBank/DDBJ databases">
        <authorList>
            <person name="Krivoruchko A.V."/>
            <person name="Elkin A."/>
        </authorList>
    </citation>
    <scope>NUCLEOTIDE SEQUENCE</scope>
    <source>
        <strain evidence="4">IEGM 1391</strain>
    </source>
</reference>
<dbReference type="Proteomes" id="UP001081071">
    <property type="component" value="Unassembled WGS sequence"/>
</dbReference>
<organism evidence="4 5">
    <name type="scientific">Rhodococcus ruber</name>
    <dbReference type="NCBI Taxonomy" id="1830"/>
    <lineage>
        <taxon>Bacteria</taxon>
        <taxon>Bacillati</taxon>
        <taxon>Actinomycetota</taxon>
        <taxon>Actinomycetes</taxon>
        <taxon>Mycobacteriales</taxon>
        <taxon>Nocardiaceae</taxon>
        <taxon>Rhodococcus</taxon>
    </lineage>
</organism>